<protein>
    <submittedName>
        <fullName evidence="2">Hint domain-containing protein</fullName>
    </submittedName>
</protein>
<dbReference type="EMBL" id="JADCKQ010000001">
    <property type="protein sequence ID" value="MBI1492429.1"/>
    <property type="molecule type" value="Genomic_DNA"/>
</dbReference>
<dbReference type="Pfam" id="PF13403">
    <property type="entry name" value="Hint_2"/>
    <property type="match status" value="1"/>
</dbReference>
<keyword evidence="3" id="KW-1185">Reference proteome</keyword>
<dbReference type="InterPro" id="IPR028992">
    <property type="entry name" value="Hedgehog/Intein_dom"/>
</dbReference>
<evidence type="ECO:0000313" key="2">
    <source>
        <dbReference type="EMBL" id="MBI1492429.1"/>
    </source>
</evidence>
<comment type="caution">
    <text evidence="2">The sequence shown here is derived from an EMBL/GenBank/DDBJ whole genome shotgun (WGS) entry which is preliminary data.</text>
</comment>
<evidence type="ECO:0000313" key="3">
    <source>
        <dbReference type="Proteomes" id="UP000640583"/>
    </source>
</evidence>
<accession>A0A8J7LKE2</accession>
<reference evidence="2" key="1">
    <citation type="submission" date="2020-10" db="EMBL/GenBank/DDBJ databases">
        <title>Paenihalocynthiibacter styelae gen. nov., sp. nov., isolated from stalked sea squirt Styela clava.</title>
        <authorList>
            <person name="Kim Y.-O."/>
            <person name="Yoon J.-H."/>
        </authorList>
    </citation>
    <scope>NUCLEOTIDE SEQUENCE</scope>
    <source>
        <strain evidence="2">MYP1-1</strain>
    </source>
</reference>
<organism evidence="2 3">
    <name type="scientific">Halocynthiibacter styelae</name>
    <dbReference type="NCBI Taxonomy" id="2761955"/>
    <lineage>
        <taxon>Bacteria</taxon>
        <taxon>Pseudomonadati</taxon>
        <taxon>Pseudomonadota</taxon>
        <taxon>Alphaproteobacteria</taxon>
        <taxon>Rhodobacterales</taxon>
        <taxon>Paracoccaceae</taxon>
        <taxon>Halocynthiibacter</taxon>
    </lineage>
</organism>
<gene>
    <name evidence="2" type="ORF">H1D41_02125</name>
</gene>
<evidence type="ECO:0000259" key="1">
    <source>
        <dbReference type="Pfam" id="PF13403"/>
    </source>
</evidence>
<dbReference type="SUPFAM" id="SSF51294">
    <property type="entry name" value="Hedgehog/intein (Hint) domain"/>
    <property type="match status" value="1"/>
</dbReference>
<dbReference type="Proteomes" id="UP000640583">
    <property type="component" value="Unassembled WGS sequence"/>
</dbReference>
<proteinExistence type="predicted"/>
<sequence>MPEFHYALFKASDVTVATSPALNLVTLNGMSGTFGSGGVATEIVVTDDDNFLGNNQYTSIGTGSVVDSTPYTMANTDGSLGFAGDERLQFNTMIHTYNTSPVTASNLYTNAYVTPEASASQTKESYGASFGVPSTPSGPGVGRSVYGISFNATGPDGTTSWAMHQVRITSATNGTSETYWMVAPTSADQSLSDLTSATSFSGVSYGGMSLVAPAAHSLGLRTGGRANWSGSSESFVCFSKGTMLSTENGSISVEEVRAGTLLMTKDNGLQPVRWIGSRTVAVDDKTAPICISADALGTGFPKRDLRVSRQHRMIVRSKIAMRMFEQSEVLIAAGKLTDLPGIYVDKSEPEVEYFHVLLDRHDIIFAEGSETESLFTGAHALDTLAPEYYDEVMTLFPELSDRDFKPEPGRYIPTIRQQKRLIERHLQNNRPLQISQQEAT</sequence>
<name>A0A8J7LKE2_9RHOB</name>
<feature type="domain" description="Hedgehog/Intein (Hint)" evidence="1">
    <location>
        <begin position="236"/>
        <end position="377"/>
    </location>
</feature>
<dbReference type="AlphaFoldDB" id="A0A8J7LKE2"/>
<dbReference type="InterPro" id="IPR036844">
    <property type="entry name" value="Hint_dom_sf"/>
</dbReference>
<dbReference type="RefSeq" id="WP_228847347.1">
    <property type="nucleotide sequence ID" value="NZ_JADCKQ010000001.1"/>
</dbReference>